<dbReference type="Proteomes" id="UP000191285">
    <property type="component" value="Unassembled WGS sequence"/>
</dbReference>
<dbReference type="EMBL" id="MLKD01000031">
    <property type="protein sequence ID" value="OQE14929.1"/>
    <property type="molecule type" value="Genomic_DNA"/>
</dbReference>
<sequence length="243" mass="26735">MQTDRLRSEAFGKFWTEHTSDRMTNPAQAGRNIPEPVGSEALAPPLLGTASGVVLDIGPGTGTQLPFLTQPAIIAIYWAEPCRALHSALRQKAVSQGISDRYHILPSGIAVTDLLPALKATKTGVMDKYERDPSQGIFDTIICRSIQDLYDLLKPGGRLLVTEHVVNPWRSAKGSVIGRLAQAVYQILGWSWFMGDCRLDRNTERALQIAAEKDGGWEVFDLETSFEQSPLPYISGTLVKKML</sequence>
<dbReference type="AlphaFoldDB" id="A0A1V6SMN6"/>
<dbReference type="OrthoDB" id="540004at2759"/>
<protein>
    <recommendedName>
        <fullName evidence="4">Methyltransferase domain-containing protein</fullName>
    </recommendedName>
</protein>
<evidence type="ECO:0008006" key="4">
    <source>
        <dbReference type="Google" id="ProtNLM"/>
    </source>
</evidence>
<dbReference type="STRING" id="303698.A0A1V6SMN6"/>
<evidence type="ECO:0000313" key="3">
    <source>
        <dbReference type="Proteomes" id="UP000191285"/>
    </source>
</evidence>
<dbReference type="Gene3D" id="3.40.50.150">
    <property type="entry name" value="Vaccinia Virus protein VP39"/>
    <property type="match status" value="1"/>
</dbReference>
<evidence type="ECO:0000313" key="2">
    <source>
        <dbReference type="EMBL" id="OQE14929.1"/>
    </source>
</evidence>
<gene>
    <name evidence="2" type="ORF">PENSTE_c031G02937</name>
</gene>
<evidence type="ECO:0000256" key="1">
    <source>
        <dbReference type="SAM" id="MobiDB-lite"/>
    </source>
</evidence>
<keyword evidence="3" id="KW-1185">Reference proteome</keyword>
<feature type="region of interest" description="Disordered" evidence="1">
    <location>
        <begin position="17"/>
        <end position="39"/>
    </location>
</feature>
<dbReference type="InterPro" id="IPR029063">
    <property type="entry name" value="SAM-dependent_MTases_sf"/>
</dbReference>
<reference evidence="3" key="1">
    <citation type="journal article" date="2017" name="Nat. Microbiol.">
        <title>Global analysis of biosynthetic gene clusters reveals vast potential of secondary metabolite production in Penicillium species.</title>
        <authorList>
            <person name="Nielsen J.C."/>
            <person name="Grijseels S."/>
            <person name="Prigent S."/>
            <person name="Ji B."/>
            <person name="Dainat J."/>
            <person name="Nielsen K.F."/>
            <person name="Frisvad J.C."/>
            <person name="Workman M."/>
            <person name="Nielsen J."/>
        </authorList>
    </citation>
    <scope>NUCLEOTIDE SEQUENCE [LARGE SCALE GENOMIC DNA]</scope>
    <source>
        <strain evidence="3">IBT 24891</strain>
    </source>
</reference>
<organism evidence="2 3">
    <name type="scientific">Penicillium steckii</name>
    <dbReference type="NCBI Taxonomy" id="303698"/>
    <lineage>
        <taxon>Eukaryota</taxon>
        <taxon>Fungi</taxon>
        <taxon>Dikarya</taxon>
        <taxon>Ascomycota</taxon>
        <taxon>Pezizomycotina</taxon>
        <taxon>Eurotiomycetes</taxon>
        <taxon>Eurotiomycetidae</taxon>
        <taxon>Eurotiales</taxon>
        <taxon>Aspergillaceae</taxon>
        <taxon>Penicillium</taxon>
    </lineage>
</organism>
<accession>A0A1V6SMN6</accession>
<name>A0A1V6SMN6_9EURO</name>
<comment type="caution">
    <text evidence="2">The sequence shown here is derived from an EMBL/GenBank/DDBJ whole genome shotgun (WGS) entry which is preliminary data.</text>
</comment>
<proteinExistence type="predicted"/>
<dbReference type="SUPFAM" id="SSF53335">
    <property type="entry name" value="S-adenosyl-L-methionine-dependent methyltransferases"/>
    <property type="match status" value="1"/>
</dbReference>